<reference evidence="2 3" key="1">
    <citation type="submission" date="2014-11" db="EMBL/GenBank/DDBJ databases">
        <title>Genome sequence of Microbacterium mangrovi MUSC 115(T).</title>
        <authorList>
            <person name="Lee L.-H."/>
        </authorList>
    </citation>
    <scope>NUCLEOTIDE SEQUENCE [LARGE SCALE GENOMIC DNA]</scope>
    <source>
        <strain evidence="2 3">MUSC 115</strain>
    </source>
</reference>
<feature type="compositionally biased region" description="Basic and acidic residues" evidence="1">
    <location>
        <begin position="31"/>
        <end position="56"/>
    </location>
</feature>
<keyword evidence="3" id="KW-1185">Reference proteome</keyword>
<dbReference type="AlphaFoldDB" id="A0A0B2AB59"/>
<accession>A0A0B2AB59</accession>
<dbReference type="Proteomes" id="UP000031030">
    <property type="component" value="Unassembled WGS sequence"/>
</dbReference>
<evidence type="ECO:0000256" key="1">
    <source>
        <dbReference type="SAM" id="MobiDB-lite"/>
    </source>
</evidence>
<feature type="compositionally biased region" description="Low complexity" evidence="1">
    <location>
        <begin position="14"/>
        <end position="30"/>
    </location>
</feature>
<proteinExistence type="predicted"/>
<feature type="region of interest" description="Disordered" evidence="1">
    <location>
        <begin position="204"/>
        <end position="256"/>
    </location>
</feature>
<dbReference type="RefSeq" id="WP_156138684.1">
    <property type="nucleotide sequence ID" value="NZ_JTDK01000006.1"/>
</dbReference>
<organism evidence="2 3">
    <name type="scientific">Microbacterium mangrovi</name>
    <dbReference type="NCBI Taxonomy" id="1348253"/>
    <lineage>
        <taxon>Bacteria</taxon>
        <taxon>Bacillati</taxon>
        <taxon>Actinomycetota</taxon>
        <taxon>Actinomycetes</taxon>
        <taxon>Micrococcales</taxon>
        <taxon>Microbacteriaceae</taxon>
        <taxon>Microbacterium</taxon>
    </lineage>
</organism>
<feature type="compositionally biased region" description="Basic and acidic residues" evidence="1">
    <location>
        <begin position="237"/>
        <end position="256"/>
    </location>
</feature>
<feature type="compositionally biased region" description="Basic and acidic residues" evidence="1">
    <location>
        <begin position="69"/>
        <end position="79"/>
    </location>
</feature>
<feature type="region of interest" description="Disordered" evidence="1">
    <location>
        <begin position="125"/>
        <end position="150"/>
    </location>
</feature>
<feature type="region of interest" description="Disordered" evidence="1">
    <location>
        <begin position="372"/>
        <end position="405"/>
    </location>
</feature>
<gene>
    <name evidence="2" type="ORF">LK09_08260</name>
</gene>
<feature type="region of interest" description="Disordered" evidence="1">
    <location>
        <begin position="1"/>
        <end position="97"/>
    </location>
</feature>
<dbReference type="STRING" id="1348253.LK09_08260"/>
<name>A0A0B2AB59_9MICO</name>
<sequence length="405" mass="46575">MLRPLVGGDPMPASSGLGTSSTSGRRASTSEGRRSDSPGSAADREGSGQDAADRFFRRFRSAKELTQLEGERGDLREPGDPGETEPQASDRERTPARLFDAWTEDCRRARAADAFNRCEITAHEAAARSRAREATRQKHLQEGRDRDARRRADLARVAKWQADNPERARATKERWVQNNLEKRRKASRDYYHRNKEKILAKAKERHLTDPSVQQKRQQKYRQAHPDRIAATSAAWRAKPENKARHREATQRWEARERRRREVGLPPRRIHRRTPDDRRTDAGSADEFFARDWSHVRIPDGPQHRLDPTPPALLDAWESESARARLRHRLRDDPEFRERVERHRNALQDRIHAEQRRAAHRDRVDAIARAVNDRLRIAGPRRRSPTADLAAPNQPQPAPSSSGLGR</sequence>
<protein>
    <submittedName>
        <fullName evidence="2">Uncharacterized protein</fullName>
    </submittedName>
</protein>
<comment type="caution">
    <text evidence="2">The sequence shown here is derived from an EMBL/GenBank/DDBJ whole genome shotgun (WGS) entry which is preliminary data.</text>
</comment>
<evidence type="ECO:0000313" key="3">
    <source>
        <dbReference type="Proteomes" id="UP000031030"/>
    </source>
</evidence>
<evidence type="ECO:0000313" key="2">
    <source>
        <dbReference type="EMBL" id="KHK98851.1"/>
    </source>
</evidence>
<dbReference type="EMBL" id="JTDK01000006">
    <property type="protein sequence ID" value="KHK98851.1"/>
    <property type="molecule type" value="Genomic_DNA"/>
</dbReference>